<dbReference type="RefSeq" id="WP_167940581.1">
    <property type="nucleotide sequence ID" value="NZ_JAATJA010000001.1"/>
</dbReference>
<dbReference type="Proteomes" id="UP000580856">
    <property type="component" value="Unassembled WGS sequence"/>
</dbReference>
<keyword evidence="2" id="KW-1185">Reference proteome</keyword>
<gene>
    <name evidence="1" type="ORF">GGQ74_001171</name>
</gene>
<evidence type="ECO:0000313" key="1">
    <source>
        <dbReference type="EMBL" id="NJB67531.1"/>
    </source>
</evidence>
<proteinExistence type="predicted"/>
<name>A0A846QH29_9BACT</name>
<sequence>MIIVDPTHTITGRLCPKCLELIGRCERLHKAPDGTLECRVAGCGFRATPEERDEQMRALIYESCLRTGCPCPDAMRPSWARSDNALKEATS</sequence>
<protein>
    <submittedName>
        <fullName evidence="1">Uncharacterized protein</fullName>
    </submittedName>
</protein>
<organism evidence="1 2">
    <name type="scientific">Desulfobaculum xiamenense</name>
    <dbReference type="NCBI Taxonomy" id="995050"/>
    <lineage>
        <taxon>Bacteria</taxon>
        <taxon>Pseudomonadati</taxon>
        <taxon>Thermodesulfobacteriota</taxon>
        <taxon>Desulfovibrionia</taxon>
        <taxon>Desulfovibrionales</taxon>
        <taxon>Desulfovibrionaceae</taxon>
        <taxon>Desulfobaculum</taxon>
    </lineage>
</organism>
<dbReference type="EMBL" id="JAATJA010000001">
    <property type="protein sequence ID" value="NJB67531.1"/>
    <property type="molecule type" value="Genomic_DNA"/>
</dbReference>
<accession>A0A846QH29</accession>
<dbReference type="AlphaFoldDB" id="A0A846QH29"/>
<comment type="caution">
    <text evidence="1">The sequence shown here is derived from an EMBL/GenBank/DDBJ whole genome shotgun (WGS) entry which is preliminary data.</text>
</comment>
<evidence type="ECO:0000313" key="2">
    <source>
        <dbReference type="Proteomes" id="UP000580856"/>
    </source>
</evidence>
<reference evidence="1 2" key="1">
    <citation type="submission" date="2020-03" db="EMBL/GenBank/DDBJ databases">
        <title>Genomic Encyclopedia of Type Strains, Phase IV (KMG-IV): sequencing the most valuable type-strain genomes for metagenomic binning, comparative biology and taxonomic classification.</title>
        <authorList>
            <person name="Goeker M."/>
        </authorList>
    </citation>
    <scope>NUCLEOTIDE SEQUENCE [LARGE SCALE GENOMIC DNA]</scope>
    <source>
        <strain evidence="1 2">DSM 24233</strain>
    </source>
</reference>